<dbReference type="PANTHER" id="PTHR42877:SF4">
    <property type="entry name" value="FAD_NAD(P)-BINDING DOMAIN-CONTAINING PROTEIN-RELATED"/>
    <property type="match status" value="1"/>
</dbReference>
<evidence type="ECO:0000256" key="3">
    <source>
        <dbReference type="ARBA" id="ARBA00022827"/>
    </source>
</evidence>
<evidence type="ECO:0000256" key="1">
    <source>
        <dbReference type="ARBA" id="ARBA00010139"/>
    </source>
</evidence>
<protein>
    <submittedName>
        <fullName evidence="5">4-hydroxyacetophenone monooxygenase</fullName>
    </submittedName>
</protein>
<dbReference type="RefSeq" id="WP_083407380.1">
    <property type="nucleotide sequence ID" value="NZ_LT629971.1"/>
</dbReference>
<dbReference type="GO" id="GO:0004499">
    <property type="term" value="F:N,N-dimethylaniline monooxygenase activity"/>
    <property type="evidence" value="ECO:0007669"/>
    <property type="project" value="InterPro"/>
</dbReference>
<dbReference type="InterPro" id="IPR020946">
    <property type="entry name" value="Flavin_mOase-like"/>
</dbReference>
<keyword evidence="5" id="KW-0503">Monooxygenase</keyword>
<evidence type="ECO:0000256" key="4">
    <source>
        <dbReference type="ARBA" id="ARBA00023002"/>
    </source>
</evidence>
<dbReference type="PRINTS" id="PR00368">
    <property type="entry name" value="FADPNR"/>
</dbReference>
<dbReference type="GO" id="GO:0050660">
    <property type="term" value="F:flavin adenine dinucleotide binding"/>
    <property type="evidence" value="ECO:0007669"/>
    <property type="project" value="InterPro"/>
</dbReference>
<keyword evidence="2" id="KW-0285">Flavoprotein</keyword>
<dbReference type="PRINTS" id="PR00411">
    <property type="entry name" value="PNDRDTASEI"/>
</dbReference>
<keyword evidence="6" id="KW-1185">Reference proteome</keyword>
<dbReference type="AlphaFoldDB" id="A0A1H6K0L3"/>
<dbReference type="Proteomes" id="UP000182915">
    <property type="component" value="Chromosome I"/>
</dbReference>
<proteinExistence type="inferred from homology"/>
<gene>
    <name evidence="5" type="ORF">SAMN04489835_2450</name>
</gene>
<dbReference type="InterPro" id="IPR036188">
    <property type="entry name" value="FAD/NAD-bd_sf"/>
</dbReference>
<dbReference type="InterPro" id="IPR051209">
    <property type="entry name" value="FAD-bind_Monooxygenase_sf"/>
</dbReference>
<dbReference type="EMBL" id="LT629971">
    <property type="protein sequence ID" value="SEH64924.1"/>
    <property type="molecule type" value="Genomic_DNA"/>
</dbReference>
<evidence type="ECO:0000313" key="6">
    <source>
        <dbReference type="Proteomes" id="UP000182915"/>
    </source>
</evidence>
<dbReference type="PANTHER" id="PTHR42877">
    <property type="entry name" value="L-ORNITHINE N(5)-MONOOXYGENASE-RELATED"/>
    <property type="match status" value="1"/>
</dbReference>
<dbReference type="GO" id="GO:0050661">
    <property type="term" value="F:NADP binding"/>
    <property type="evidence" value="ECO:0007669"/>
    <property type="project" value="InterPro"/>
</dbReference>
<keyword evidence="4" id="KW-0560">Oxidoreductase</keyword>
<name>A0A1H6K0L3_MYCRU</name>
<reference evidence="6" key="1">
    <citation type="submission" date="2016-10" db="EMBL/GenBank/DDBJ databases">
        <authorList>
            <person name="Varghese N."/>
            <person name="Submissions S."/>
        </authorList>
    </citation>
    <scope>NUCLEOTIDE SEQUENCE [LARGE SCALE GENOMIC DNA]</scope>
    <source>
        <strain evidence="6">DSM 45405</strain>
    </source>
</reference>
<evidence type="ECO:0000256" key="2">
    <source>
        <dbReference type="ARBA" id="ARBA00022630"/>
    </source>
</evidence>
<dbReference type="OrthoDB" id="5168853at2"/>
<dbReference type="Gene3D" id="3.50.50.60">
    <property type="entry name" value="FAD/NAD(P)-binding domain"/>
    <property type="match status" value="2"/>
</dbReference>
<organism evidence="5 6">
    <name type="scientific">Mycolicibacterium rutilum</name>
    <name type="common">Mycobacterium rutilum</name>
    <dbReference type="NCBI Taxonomy" id="370526"/>
    <lineage>
        <taxon>Bacteria</taxon>
        <taxon>Bacillati</taxon>
        <taxon>Actinomycetota</taxon>
        <taxon>Actinomycetes</taxon>
        <taxon>Mycobacteriales</taxon>
        <taxon>Mycobacteriaceae</taxon>
        <taxon>Mycolicibacterium</taxon>
    </lineage>
</organism>
<dbReference type="SUPFAM" id="SSF51905">
    <property type="entry name" value="FAD/NAD(P)-binding domain"/>
    <property type="match status" value="1"/>
</dbReference>
<dbReference type="STRING" id="370526.SAMN04489835_2450"/>
<sequence length="649" mass="72380">MRSRYAGTPFTTPTDEIRAALEDVSVPTLLLSLVHITGDTRFIRDYAQAGLFLNEVQGFMSDEDKARARADALEVITDYRDRGCPEPAPLSADVVKQMMDWAACEPVGDEYLPLLTEELDLDGADPRAPEPIDADAAAELPVLVIGCGESGLLAAIRLQQAGVPFTVIEKNAGPGGTWWENTYPGARVDVANHFYCYSFEPSNNWTHYFAEQPELRQYFVDVMTKHGIAEHVRWETEVVSADWDDDAGTWTVAVRAKDGRVSRITVRAVISAVGQLNRPKLPDIDGADSFAGRSFHSARWDHRVRLTGKRVALIGAGASGFQIAPAIADDVAHLDVFQRTAQWMFPNPMYHDEVGDGTRWAMEHLPYYSRWYRFLLLWPGADKGLDAARVDPGYEQTDYAVSDMNAAARMMFADWITTQVDGDEDLLAKVLPDYPATGKRTLQDNGTWLRTLRRDNVELVRTPIERITPAGVVTADGREHPADVIVYATGFRATEVLWPLRITGRGGADLRDVWGERPYAYRGIMVPGFPNFFLTYGPGTHLAHGGSLIFNSELQMRYIGQCLHALADGLHSIEPTPEATEDWRRRSQEAIKMTVWSHPSIEHSYFKNAHGEIHTVSPWKLYEYHAAVREPDWSELTVRPAGAPAAQGV</sequence>
<keyword evidence="3" id="KW-0274">FAD</keyword>
<comment type="similarity">
    <text evidence="1">Belongs to the FAD-binding monooxygenase family.</text>
</comment>
<accession>A0A1H6K0L3</accession>
<dbReference type="Pfam" id="PF00743">
    <property type="entry name" value="FMO-like"/>
    <property type="match status" value="1"/>
</dbReference>
<evidence type="ECO:0000313" key="5">
    <source>
        <dbReference type="EMBL" id="SEH64924.1"/>
    </source>
</evidence>